<organism evidence="1 2">
    <name type="scientific">Truncatella angustata</name>
    <dbReference type="NCBI Taxonomy" id="152316"/>
    <lineage>
        <taxon>Eukaryota</taxon>
        <taxon>Fungi</taxon>
        <taxon>Dikarya</taxon>
        <taxon>Ascomycota</taxon>
        <taxon>Pezizomycotina</taxon>
        <taxon>Sordariomycetes</taxon>
        <taxon>Xylariomycetidae</taxon>
        <taxon>Amphisphaeriales</taxon>
        <taxon>Sporocadaceae</taxon>
        <taxon>Truncatella</taxon>
    </lineage>
</organism>
<dbReference type="Gene3D" id="3.40.50.1820">
    <property type="entry name" value="alpha/beta hydrolase"/>
    <property type="match status" value="1"/>
</dbReference>
<accession>A0A9P8UJI1</accession>
<feature type="non-terminal residue" evidence="1">
    <location>
        <position position="1"/>
    </location>
</feature>
<dbReference type="PANTHER" id="PTHR48182">
    <property type="entry name" value="PROTEIN SERAC1"/>
    <property type="match status" value="1"/>
</dbReference>
<sequence>IVAIHGIGAHPDDTWTWKRPDERTNWLADPNMLPKAVPNARIMRFGYESTWFGTEENEPKRTNVSDVAETLLTELHFHRGVSLGDATRPIIFIAHSYGGLVLLQALRRSFDNPKKWSSPFRYTAGLVFFGTPFRGRA</sequence>
<proteinExistence type="predicted"/>
<dbReference type="AlphaFoldDB" id="A0A9P8UJI1"/>
<name>A0A9P8UJI1_9PEZI</name>
<evidence type="ECO:0008006" key="3">
    <source>
        <dbReference type="Google" id="ProtNLM"/>
    </source>
</evidence>
<dbReference type="OrthoDB" id="5086500at2759"/>
<gene>
    <name evidence="1" type="ORF">BKA67DRAFT_503658</name>
</gene>
<keyword evidence="2" id="KW-1185">Reference proteome</keyword>
<dbReference type="InterPro" id="IPR052374">
    <property type="entry name" value="SERAC1"/>
</dbReference>
<comment type="caution">
    <text evidence="1">The sequence shown here is derived from an EMBL/GenBank/DDBJ whole genome shotgun (WGS) entry which is preliminary data.</text>
</comment>
<reference evidence="1" key="1">
    <citation type="journal article" date="2021" name="Nat. Commun.">
        <title>Genetic determinants of endophytism in the Arabidopsis root mycobiome.</title>
        <authorList>
            <person name="Mesny F."/>
            <person name="Miyauchi S."/>
            <person name="Thiergart T."/>
            <person name="Pickel B."/>
            <person name="Atanasova L."/>
            <person name="Karlsson M."/>
            <person name="Huettel B."/>
            <person name="Barry K.W."/>
            <person name="Haridas S."/>
            <person name="Chen C."/>
            <person name="Bauer D."/>
            <person name="Andreopoulos W."/>
            <person name="Pangilinan J."/>
            <person name="LaButti K."/>
            <person name="Riley R."/>
            <person name="Lipzen A."/>
            <person name="Clum A."/>
            <person name="Drula E."/>
            <person name="Henrissat B."/>
            <person name="Kohler A."/>
            <person name="Grigoriev I.V."/>
            <person name="Martin F.M."/>
            <person name="Hacquard S."/>
        </authorList>
    </citation>
    <scope>NUCLEOTIDE SEQUENCE</scope>
    <source>
        <strain evidence="1">MPI-SDFR-AT-0073</strain>
    </source>
</reference>
<dbReference type="PANTHER" id="PTHR48182:SF3">
    <property type="entry name" value="DUF676 DOMAIN-CONTAINING PROTEIN"/>
    <property type="match status" value="1"/>
</dbReference>
<dbReference type="EMBL" id="JAGPXC010000005">
    <property type="protein sequence ID" value="KAH6653380.1"/>
    <property type="molecule type" value="Genomic_DNA"/>
</dbReference>
<dbReference type="SUPFAM" id="SSF53474">
    <property type="entry name" value="alpha/beta-Hydrolases"/>
    <property type="match status" value="1"/>
</dbReference>
<dbReference type="RefSeq" id="XP_045957657.1">
    <property type="nucleotide sequence ID" value="XM_046097103.1"/>
</dbReference>
<evidence type="ECO:0000313" key="2">
    <source>
        <dbReference type="Proteomes" id="UP000758603"/>
    </source>
</evidence>
<feature type="non-terminal residue" evidence="1">
    <location>
        <position position="137"/>
    </location>
</feature>
<dbReference type="Proteomes" id="UP000758603">
    <property type="component" value="Unassembled WGS sequence"/>
</dbReference>
<evidence type="ECO:0000313" key="1">
    <source>
        <dbReference type="EMBL" id="KAH6653380.1"/>
    </source>
</evidence>
<dbReference type="InterPro" id="IPR029058">
    <property type="entry name" value="AB_hydrolase_fold"/>
</dbReference>
<dbReference type="GeneID" id="70125995"/>
<protein>
    <recommendedName>
        <fullName evidence="3">DUF676 domain-containing protein</fullName>
    </recommendedName>
</protein>